<name>A0A9Q0RCM4_ANAIG</name>
<dbReference type="Pfam" id="PF14752">
    <property type="entry name" value="RBP_receptor"/>
    <property type="match status" value="1"/>
</dbReference>
<evidence type="ECO:0000313" key="4">
    <source>
        <dbReference type="Proteomes" id="UP001149090"/>
    </source>
</evidence>
<feature type="transmembrane region" description="Helical" evidence="2">
    <location>
        <begin position="1568"/>
        <end position="1590"/>
    </location>
</feature>
<feature type="transmembrane region" description="Helical" evidence="2">
    <location>
        <begin position="1512"/>
        <end position="1528"/>
    </location>
</feature>
<feature type="transmembrane region" description="Helical" evidence="2">
    <location>
        <begin position="1535"/>
        <end position="1556"/>
    </location>
</feature>
<gene>
    <name evidence="3" type="ORF">M0811_08068</name>
</gene>
<evidence type="ECO:0000313" key="3">
    <source>
        <dbReference type="EMBL" id="KAJ5074713.1"/>
    </source>
</evidence>
<feature type="transmembrane region" description="Helical" evidence="2">
    <location>
        <begin position="1983"/>
        <end position="2009"/>
    </location>
</feature>
<comment type="caution">
    <text evidence="3">The sequence shown here is derived from an EMBL/GenBank/DDBJ whole genome shotgun (WGS) entry which is preliminary data.</text>
</comment>
<keyword evidence="2" id="KW-0812">Transmembrane</keyword>
<feature type="transmembrane region" description="Helical" evidence="2">
    <location>
        <begin position="1919"/>
        <end position="1942"/>
    </location>
</feature>
<evidence type="ECO:0000256" key="1">
    <source>
        <dbReference type="SAM" id="Coils"/>
    </source>
</evidence>
<protein>
    <submittedName>
        <fullName evidence="3">A-type inclusion protein</fullName>
    </submittedName>
</protein>
<feature type="transmembrane region" description="Helical" evidence="2">
    <location>
        <begin position="180"/>
        <end position="203"/>
    </location>
</feature>
<sequence>MLFNSIHQYIYFLWESENDGIQICGIELSEMRVLDDYVKIESDQFFSLSFLSSFIDSKSRYGYFLFKEVQIIQQNQENIVIHVIPVSNSHLIVACLVPINDDQYSTKIIQIDLNSFQILTETNWNYSFNIFTFDSSTRYLYSTAYSDSDNPQISFHQFSLPTPTPIPISNPSNQKSSKSIIIILSTIIPILIIISLIVIYLILKIKKKKKKKKKIIERKESKKYQKIKKPSKCCSCFKPILKWIGKPNFLDFVGDDVIWRSLTVILLSTFFIFTFGVAIRYLLESTKINEDKIGINLDFFKFPNETELYYFQTFSTELRVSKKYKSDGIKNCKVTASGYSLDSSQNYGGNDLSLMEMKEYLKNQITISGDTIQYSDEDGFVKFSNLSIISGISQTINLTFFAECGIESENEFKKNGPSQNISLKSIYSNSTTSQISFPLSMKPIIDKFYFAKNGSFNSEIFNFGKEILFIFGFSLSESSLKNQVYLNNISIFPIPANRTWIYPEYESYFFVNLTSSSFLPNVLFPSIKIFNLLSGATSTKMNLTSFYEGNHMKIYDSSQNSYLTENYFILNFETNVSKIEINENGSFIVKEGEIFSKPWEIIVKYNENKTIQNKPVFAKISKQCNFGISENQSPIENSKVLLNPISFTNEFGIATFSNLKFSISGLTKNNCSFKIKFISDGFFIETDNIQVNSSINKIIWIETMNSINITEDFKIISNDTWPVIQVQNEFGKGIPNKLISFNCSDFTFQPYQFITNQNGLVSLYLDFALILPNDFNYYYNNDYYYYSYQNCSVIVDGIESEMIKIEIGISKDDWNNLNLTSISKIEIIDWNENIKSGELINLNISIENYKGDVINENYNLTGFINPGDLPMGYLIYPEEGYWNIINGTGIFSTRIYGISMRTELCLVIGKDYIPDFENYDWKECFGMSLSNDIEKVEISHFPNPNQNFIPGQPFGNESIKLNITGNNISENNLTVNILSLNSNNYYGKLFGRNSSETVKNETNNLFQSNYTLNGTELILDNFIINQQSIYDSFNLMIFVNGVPSNSEVPVKLCFPHKDYNFNLTWNTSIPFVSGYNKIPSQPILQITNSTGEPIQGYYAYFSIFDPFIPSEVEVIDVNTGITGDILSTAPSNETGYIVKIQLLIIITLIIKEKDLNVSIEEFDWQFFDIPSQIFYNQPFPISPKVLVSNQNTNELIPNKYIILQMQNSSDNTQYIDIKTEITNENGIAIFSNLFLDLEEEIEEINIQFVCDNKSYSQNIKIIYEPTHIQILSSSINSQIGIPFIFPNQSITFNNKNYLGSFIVQIFSFSIPISGKPITAKLISQNSENGKLDPSTSLEITDENGIAVFNLRMESGNFGYYQIEFSYLNSFSITSDPIYVQIPIQKVNLIPTSDFPNELEIGNTFSATINITFFEYFENFENISFPINIITKCSDASFSNDNIVKKPNNQTILNNLKFDSVSGDSKCLNKEGKVKAEIAFSVLGIQSNFQTILITSPDKIVVTKAIDSLKQSFLFWVFSLCLIFPFVLNSTKNHNIITFLIVIGLIIVLMVYISNLIPKTDKIETGQFVALSIFESILISLSLLILLIIILSKFIPKFRKLIEKTFFIHERISNYFILFKRLLPIGANKSLKFIEIEKKFIEQHLESETETETETELSDFEIIDEDFEIENENENKKIENGEIELESDSQKEIQIQNQNQNRNQNQNNKLEENIKNKKISELTEKEIQFLVKSHSQNLRKKKIINSLQFQRKVKKEIEKQDRQKQKENQIKSKNKCSIFWNWIIGLFKKLIKKIKSKFEDKTNPHQEYESYFDFYYPQRMIASFWLWIVLVILLILLITKLIRSSCLITELYRQQVIGNVQQNQCFEDKPNMNDYLNTISIYGVELIQEIDSTYSSNPNPFPNSFSRFIYSFSRTKVNQILNAISITSGISGLIAFIILLLLWRSIFKLYKKRIMLLRQGKKPFPEFETADPVKVTSYTNLQAWLGLISFFLVWVFVFIILFIIPTIYWFISKQFLYGVFKYLISFIIIVIVYQIIFGIIAQKIMRKYFTYKNKITNRTAFSIYDFIKFFMTIVSGATSSIKKLLGMGGGSILSIFRLDDKKSFDESYSAMMLIDHEINNPILRIFSNYLINFVNQKKIMFQKIFPKGINQDLLNKEKKTQLTFIEYHPISHEPIQKEKIRKIFLFLLTLSSNKNLKELRKKALKIEKRRKELKKEKEEKVEKLIEEKLKSNSEEKQQEEIIFDNQLEIPLIPRKNNKIN</sequence>
<evidence type="ECO:0000256" key="2">
    <source>
        <dbReference type="SAM" id="Phobius"/>
    </source>
</evidence>
<feature type="transmembrane region" description="Helical" evidence="2">
    <location>
        <begin position="1823"/>
        <end position="1841"/>
    </location>
</feature>
<feature type="transmembrane region" description="Helical" evidence="2">
    <location>
        <begin position="262"/>
        <end position="283"/>
    </location>
</feature>
<feature type="coiled-coil region" evidence="1">
    <location>
        <begin position="2195"/>
        <end position="2233"/>
    </location>
</feature>
<keyword evidence="2" id="KW-1133">Transmembrane helix</keyword>
<dbReference type="EMBL" id="JAPDFW010000069">
    <property type="protein sequence ID" value="KAJ5074713.1"/>
    <property type="molecule type" value="Genomic_DNA"/>
</dbReference>
<reference evidence="3" key="1">
    <citation type="submission" date="2022-10" db="EMBL/GenBank/DDBJ databases">
        <title>Novel sulphate-reducing endosymbionts in the free-living metamonad Anaeramoeba.</title>
        <authorList>
            <person name="Jerlstrom-Hultqvist J."/>
            <person name="Cepicka I."/>
            <person name="Gallot-Lavallee L."/>
            <person name="Salas-Leiva D."/>
            <person name="Curtis B.A."/>
            <person name="Zahonova K."/>
            <person name="Pipaliya S."/>
            <person name="Dacks J."/>
            <person name="Roger A.J."/>
        </authorList>
    </citation>
    <scope>NUCLEOTIDE SEQUENCE</scope>
    <source>
        <strain evidence="3">BMAN</strain>
    </source>
</reference>
<keyword evidence="2" id="KW-0472">Membrane</keyword>
<organism evidence="3 4">
    <name type="scientific">Anaeramoeba ignava</name>
    <name type="common">Anaerobic marine amoeba</name>
    <dbReference type="NCBI Taxonomy" id="1746090"/>
    <lineage>
        <taxon>Eukaryota</taxon>
        <taxon>Metamonada</taxon>
        <taxon>Anaeramoebidae</taxon>
        <taxon>Anaeramoeba</taxon>
    </lineage>
</organism>
<feature type="transmembrane region" description="Helical" evidence="2">
    <location>
        <begin position="2021"/>
        <end position="2040"/>
    </location>
</feature>
<keyword evidence="1" id="KW-0175">Coiled coil</keyword>
<dbReference type="Proteomes" id="UP001149090">
    <property type="component" value="Unassembled WGS sequence"/>
</dbReference>
<dbReference type="GO" id="GO:0038023">
    <property type="term" value="F:signaling receptor activity"/>
    <property type="evidence" value="ECO:0007669"/>
    <property type="project" value="InterPro"/>
</dbReference>
<accession>A0A9Q0RCM4</accession>
<dbReference type="InterPro" id="IPR026612">
    <property type="entry name" value="STRA6-like"/>
</dbReference>
<keyword evidence="4" id="KW-1185">Reference proteome</keyword>
<proteinExistence type="predicted"/>
<feature type="coiled-coil region" evidence="1">
    <location>
        <begin position="1670"/>
        <end position="1719"/>
    </location>
</feature>